<comment type="caution">
    <text evidence="14">Lacks conserved residue(s) required for the propagation of feature annotation.</text>
</comment>
<dbReference type="PANTHER" id="PTHR12011">
    <property type="entry name" value="ADHESION G-PROTEIN COUPLED RECEPTOR"/>
    <property type="match status" value="1"/>
</dbReference>
<dbReference type="CDD" id="cd00054">
    <property type="entry name" value="EGF_CA"/>
    <property type="match status" value="3"/>
</dbReference>
<dbReference type="SUPFAM" id="SSF81321">
    <property type="entry name" value="Family A G protein-coupled receptor-like"/>
    <property type="match status" value="1"/>
</dbReference>
<evidence type="ECO:0000259" key="18">
    <source>
        <dbReference type="PROSITE" id="PS50221"/>
    </source>
</evidence>
<evidence type="ECO:0000313" key="21">
    <source>
        <dbReference type="Proteomes" id="UP000710432"/>
    </source>
</evidence>
<evidence type="ECO:0000256" key="8">
    <source>
        <dbReference type="ARBA" id="ARBA00023040"/>
    </source>
</evidence>
<evidence type="ECO:0000256" key="9">
    <source>
        <dbReference type="ARBA" id="ARBA00023136"/>
    </source>
</evidence>
<dbReference type="EMBL" id="JAATJU010025536">
    <property type="protein sequence ID" value="KAH0503466.1"/>
    <property type="molecule type" value="Genomic_DNA"/>
</dbReference>
<dbReference type="Pfam" id="PF01825">
    <property type="entry name" value="GPS"/>
    <property type="match status" value="1"/>
</dbReference>
<evidence type="ECO:0000256" key="6">
    <source>
        <dbReference type="ARBA" id="ARBA00022737"/>
    </source>
</evidence>
<feature type="domain" description="GAIN-B" evidence="18">
    <location>
        <begin position="436"/>
        <end position="615"/>
    </location>
</feature>
<dbReference type="PRINTS" id="PR01128">
    <property type="entry name" value="EMR1HORMONER"/>
</dbReference>
<feature type="transmembrane region" description="Helical" evidence="16">
    <location>
        <begin position="838"/>
        <end position="861"/>
    </location>
</feature>
<evidence type="ECO:0000256" key="15">
    <source>
        <dbReference type="SAM" id="MobiDB-lite"/>
    </source>
</evidence>
<dbReference type="FunFam" id="1.20.1070.10:FF:000136">
    <property type="entry name" value="Adhesion G protein-coupled receptor E5"/>
    <property type="match status" value="1"/>
</dbReference>
<keyword evidence="3 14" id="KW-0245">EGF-like domain</keyword>
<dbReference type="SUPFAM" id="SSF57196">
    <property type="entry name" value="EGF/Laminin"/>
    <property type="match status" value="3"/>
</dbReference>
<keyword evidence="8" id="KW-0297">G-protein coupled receptor</keyword>
<dbReference type="PROSITE" id="PS00010">
    <property type="entry name" value="ASX_HYDROXYL"/>
    <property type="match status" value="3"/>
</dbReference>
<evidence type="ECO:0000256" key="12">
    <source>
        <dbReference type="ARBA" id="ARBA00023180"/>
    </source>
</evidence>
<evidence type="ECO:0000256" key="11">
    <source>
        <dbReference type="ARBA" id="ARBA00023170"/>
    </source>
</evidence>
<feature type="transmembrane region" description="Helical" evidence="16">
    <location>
        <begin position="726"/>
        <end position="745"/>
    </location>
</feature>
<dbReference type="GO" id="GO:0005886">
    <property type="term" value="C:plasma membrane"/>
    <property type="evidence" value="ECO:0007669"/>
    <property type="project" value="UniProtKB-SubCell"/>
</dbReference>
<keyword evidence="5" id="KW-0732">Signal</keyword>
<evidence type="ECO:0000256" key="5">
    <source>
        <dbReference type="ARBA" id="ARBA00022729"/>
    </source>
</evidence>
<dbReference type="FunFam" id="2.60.220.50:FF:000007">
    <property type="entry name" value="Adhesion G protein-coupled receptor E5"/>
    <property type="match status" value="1"/>
</dbReference>
<dbReference type="FunFam" id="2.10.25.10:FF:000038">
    <property type="entry name" value="Fibrillin 2"/>
    <property type="match status" value="3"/>
</dbReference>
<dbReference type="InterPro" id="IPR000742">
    <property type="entry name" value="EGF"/>
</dbReference>
<accession>A0A8J6KL68</accession>
<evidence type="ECO:0000256" key="16">
    <source>
        <dbReference type="SAM" id="Phobius"/>
    </source>
</evidence>
<evidence type="ECO:0000259" key="19">
    <source>
        <dbReference type="PROSITE" id="PS50261"/>
    </source>
</evidence>
<keyword evidence="13" id="KW-0807">Transducer</keyword>
<sequence>MRGAHRRLLLLCPRWPCPKNSDCVDKSNCQCKPGFTSSDRNDNRLITSLLQTCEDINECLLPGMSTICGSFATCQNTEGSYHCTCNLGYKLRSGETSFANKSENTCEASVDTGVTPAPSGSHTVTAAPRSLPKQPATVHPRTQPGDPGEKTPKGRPHSLPLLLLEDDSMVRLVIALPNHHADYPQQSWFLEDSPEWYGQIGQGDISPEWYGQIGQGDISPEWYGQIGQGDISPQHIQRVEGKHCAKEDVNECASGQNRCHPSTHCINKLGNYSCNCRHGWKPVLGSPNGPINTVCEDIDECSTGQHQCHNSTVCNNTQGSYKCRCRPGWKLISRLLSDPKSIRCQEPFPAWTLLPTAQSRSLSHFSVEVQNLLRDFDPATANCTIQKLIEAMDKLLEAPTDIDTLNATDRHLVATLLLKYMEQSLRMLAQFLPKGPFTYTSPSNTELSLMIKEQDNKDITTVYQSQAWMKLDWALTAGAERSENGYSLAGILSSPNMQKLLANASMDLTQSRDLLEELYESPVLNVSLTLLSNVSSIFLTNTDTGKLTSNVTFKFSYSSVESKRPREQLICAFWDTGDDGSGRWATDGCSMNDTGFCQCNHLSSFAILMAQYHVQDPRLELITKVGLSLSLICLLLCILTFLLVKPIQSSRTMVHLHLCICLFLGSLIFLVGVENEGGEVSPRCRLVAMLLHYLFLAAFCWMALEGVELYFLVVRVFQGQGLSIQWRCLIGYGVPLLIVAISAAAKLDGYGQQTYCWLNYKDGFLWSFVGPLAFIIFCNSAIFLITVWKLTAKFSEINPNMKKLRKARVLTITAIAQLIVLGSTWVFGLFLFDPHSRWLSYIFTLLNCLQGLFLFLMLCLLNKKVREEYRKWACMLAGNKYSEFSSSTAGTGTSQSQTRSLRASESGM</sequence>
<feature type="domain" description="EGF-like" evidence="17">
    <location>
        <begin position="55"/>
        <end position="95"/>
    </location>
</feature>
<dbReference type="Gene3D" id="1.20.1070.10">
    <property type="entry name" value="Rhodopsin 7-helix transmembrane proteins"/>
    <property type="match status" value="1"/>
</dbReference>
<keyword evidence="2" id="KW-1003">Cell membrane</keyword>
<dbReference type="PRINTS" id="PR00249">
    <property type="entry name" value="GPCRSECRETIN"/>
</dbReference>
<dbReference type="InterPro" id="IPR001881">
    <property type="entry name" value="EGF-like_Ca-bd_dom"/>
</dbReference>
<dbReference type="InterPro" id="IPR057244">
    <property type="entry name" value="GAIN_B"/>
</dbReference>
<dbReference type="PROSITE" id="PS50026">
    <property type="entry name" value="EGF_3"/>
    <property type="match status" value="3"/>
</dbReference>
<dbReference type="InterPro" id="IPR001740">
    <property type="entry name" value="GPCR_2_EMR1-like_rcpt"/>
</dbReference>
<name>A0A8J6KL68_MICOH</name>
<dbReference type="InterPro" id="IPR000152">
    <property type="entry name" value="EGF-type_Asp/Asn_hydroxyl_site"/>
</dbReference>
<keyword evidence="6" id="KW-0677">Repeat</keyword>
<evidence type="ECO:0000256" key="10">
    <source>
        <dbReference type="ARBA" id="ARBA00023157"/>
    </source>
</evidence>
<dbReference type="GO" id="GO:0007189">
    <property type="term" value="P:adenylate cyclase-activating G protein-coupled receptor signaling pathway"/>
    <property type="evidence" value="ECO:0007669"/>
    <property type="project" value="TreeGrafter"/>
</dbReference>
<feature type="region of interest" description="Disordered" evidence="15">
    <location>
        <begin position="110"/>
        <end position="158"/>
    </location>
</feature>
<proteinExistence type="predicted"/>
<keyword evidence="4 16" id="KW-0812">Transmembrane</keyword>
<feature type="domain" description="G-protein coupled receptors family 2 profile 2" evidence="19">
    <location>
        <begin position="619"/>
        <end position="862"/>
    </location>
</feature>
<feature type="transmembrane region" description="Helical" evidence="16">
    <location>
        <begin position="656"/>
        <end position="673"/>
    </location>
</feature>
<dbReference type="InterPro" id="IPR046338">
    <property type="entry name" value="GAIN_dom_sf"/>
</dbReference>
<dbReference type="PROSITE" id="PS50261">
    <property type="entry name" value="G_PROTEIN_RECEP_F2_4"/>
    <property type="match status" value="1"/>
</dbReference>
<feature type="domain" description="EGF-like" evidence="17">
    <location>
        <begin position="297"/>
        <end position="335"/>
    </location>
</feature>
<evidence type="ECO:0000256" key="2">
    <source>
        <dbReference type="ARBA" id="ARBA00022475"/>
    </source>
</evidence>
<reference evidence="20" key="1">
    <citation type="submission" date="2020-03" db="EMBL/GenBank/DDBJ databases">
        <title>Studies in the Genomics of Life Span.</title>
        <authorList>
            <person name="Glass D."/>
        </authorList>
    </citation>
    <scope>NUCLEOTIDE SEQUENCE</scope>
    <source>
        <strain evidence="20">LTLLF</strain>
        <tissue evidence="20">Muscle</tissue>
    </source>
</reference>
<keyword evidence="10" id="KW-1015">Disulfide bond</keyword>
<keyword evidence="9 16" id="KW-0472">Membrane</keyword>
<feature type="transmembrane region" description="Helical" evidence="16">
    <location>
        <begin position="809"/>
        <end position="832"/>
    </location>
</feature>
<dbReference type="InterPro" id="IPR000203">
    <property type="entry name" value="GPS"/>
</dbReference>
<evidence type="ECO:0000256" key="4">
    <source>
        <dbReference type="ARBA" id="ARBA00022692"/>
    </source>
</evidence>
<evidence type="ECO:0000256" key="3">
    <source>
        <dbReference type="ARBA" id="ARBA00022536"/>
    </source>
</evidence>
<dbReference type="InterPro" id="IPR049883">
    <property type="entry name" value="NOTCH1_EGF-like"/>
</dbReference>
<dbReference type="PANTHER" id="PTHR12011:SF348">
    <property type="entry name" value="ADHESION G PROTEIN-COUPLED RECEPTOR E5"/>
    <property type="match status" value="1"/>
</dbReference>
<dbReference type="InterPro" id="IPR017981">
    <property type="entry name" value="GPCR_2-like_7TM"/>
</dbReference>
<keyword evidence="11" id="KW-0675">Receptor</keyword>
<dbReference type="PROSITE" id="PS50221">
    <property type="entry name" value="GAIN_B"/>
    <property type="match status" value="1"/>
</dbReference>
<comment type="subcellular location">
    <subcellularLocation>
        <location evidence="1">Cell membrane</location>
        <topology evidence="1">Multi-pass membrane protein</topology>
    </subcellularLocation>
</comment>
<evidence type="ECO:0000256" key="7">
    <source>
        <dbReference type="ARBA" id="ARBA00022989"/>
    </source>
</evidence>
<dbReference type="SMART" id="SM00303">
    <property type="entry name" value="GPS"/>
    <property type="match status" value="1"/>
</dbReference>
<evidence type="ECO:0000256" key="14">
    <source>
        <dbReference type="PROSITE-ProRule" id="PRU00076"/>
    </source>
</evidence>
<feature type="transmembrane region" description="Helical" evidence="16">
    <location>
        <begin position="765"/>
        <end position="788"/>
    </location>
</feature>
<protein>
    <submittedName>
        <fullName evidence="20">CD97 antigen</fullName>
    </submittedName>
</protein>
<dbReference type="InterPro" id="IPR018097">
    <property type="entry name" value="EGF_Ca-bd_CS"/>
</dbReference>
<dbReference type="GO" id="GO:0007166">
    <property type="term" value="P:cell surface receptor signaling pathway"/>
    <property type="evidence" value="ECO:0007669"/>
    <property type="project" value="InterPro"/>
</dbReference>
<evidence type="ECO:0000256" key="13">
    <source>
        <dbReference type="ARBA" id="ARBA00023224"/>
    </source>
</evidence>
<dbReference type="Gene3D" id="2.10.25.10">
    <property type="entry name" value="Laminin"/>
    <property type="match status" value="4"/>
</dbReference>
<feature type="transmembrane region" description="Helical" evidence="16">
    <location>
        <begin position="625"/>
        <end position="644"/>
    </location>
</feature>
<dbReference type="AlphaFoldDB" id="A0A8J6KL68"/>
<comment type="caution">
    <text evidence="20">The sequence shown here is derived from an EMBL/GenBank/DDBJ whole genome shotgun (WGS) entry which is preliminary data.</text>
</comment>
<dbReference type="Pfam" id="PF00002">
    <property type="entry name" value="7tm_2"/>
    <property type="match status" value="1"/>
</dbReference>
<feature type="transmembrane region" description="Helical" evidence="16">
    <location>
        <begin position="693"/>
        <end position="714"/>
    </location>
</feature>
<feature type="domain" description="EGF-like" evidence="17">
    <location>
        <begin position="248"/>
        <end position="286"/>
    </location>
</feature>
<gene>
    <name evidence="20" type="ORF">LTLLF_187345</name>
</gene>
<dbReference type="PROSITE" id="PS01187">
    <property type="entry name" value="EGF_CA"/>
    <property type="match status" value="2"/>
</dbReference>
<dbReference type="SMART" id="SM00181">
    <property type="entry name" value="EGF"/>
    <property type="match status" value="4"/>
</dbReference>
<organism evidence="20 21">
    <name type="scientific">Microtus ochrogaster</name>
    <name type="common">Prairie vole</name>
    <dbReference type="NCBI Taxonomy" id="79684"/>
    <lineage>
        <taxon>Eukaryota</taxon>
        <taxon>Metazoa</taxon>
        <taxon>Chordata</taxon>
        <taxon>Craniata</taxon>
        <taxon>Vertebrata</taxon>
        <taxon>Euteleostomi</taxon>
        <taxon>Mammalia</taxon>
        <taxon>Eutheria</taxon>
        <taxon>Euarchontoglires</taxon>
        <taxon>Glires</taxon>
        <taxon>Rodentia</taxon>
        <taxon>Myomorpha</taxon>
        <taxon>Muroidea</taxon>
        <taxon>Cricetidae</taxon>
        <taxon>Arvicolinae</taxon>
        <taxon>Microtus</taxon>
    </lineage>
</organism>
<feature type="compositionally biased region" description="Low complexity" evidence="15">
    <location>
        <begin position="885"/>
        <end position="900"/>
    </location>
</feature>
<evidence type="ECO:0000313" key="20">
    <source>
        <dbReference type="EMBL" id="KAH0503466.1"/>
    </source>
</evidence>
<evidence type="ECO:0000259" key="17">
    <source>
        <dbReference type="PROSITE" id="PS50026"/>
    </source>
</evidence>
<dbReference type="GO" id="GO:0004930">
    <property type="term" value="F:G protein-coupled receptor activity"/>
    <property type="evidence" value="ECO:0007669"/>
    <property type="project" value="UniProtKB-KW"/>
</dbReference>
<evidence type="ECO:0000256" key="1">
    <source>
        <dbReference type="ARBA" id="ARBA00004651"/>
    </source>
</evidence>
<keyword evidence="12" id="KW-0325">Glycoprotein</keyword>
<dbReference type="Gene3D" id="2.60.220.50">
    <property type="match status" value="1"/>
</dbReference>
<dbReference type="Proteomes" id="UP000710432">
    <property type="component" value="Unassembled WGS sequence"/>
</dbReference>
<dbReference type="GO" id="GO:0005509">
    <property type="term" value="F:calcium ion binding"/>
    <property type="evidence" value="ECO:0007669"/>
    <property type="project" value="InterPro"/>
</dbReference>
<dbReference type="Pfam" id="PF07645">
    <property type="entry name" value="EGF_CA"/>
    <property type="match status" value="3"/>
</dbReference>
<dbReference type="InterPro" id="IPR000832">
    <property type="entry name" value="GPCR_2_secretin-like"/>
</dbReference>
<keyword evidence="7 16" id="KW-1133">Transmembrane helix</keyword>
<dbReference type="SMART" id="SM00179">
    <property type="entry name" value="EGF_CA"/>
    <property type="match status" value="3"/>
</dbReference>
<feature type="region of interest" description="Disordered" evidence="15">
    <location>
        <begin position="884"/>
        <end position="908"/>
    </location>
</feature>